<evidence type="ECO:0000256" key="4">
    <source>
        <dbReference type="ARBA" id="ARBA00022679"/>
    </source>
</evidence>
<gene>
    <name evidence="10" type="ORF">BDD21_5139</name>
</gene>
<dbReference type="OrthoDB" id="495800at2"/>
<evidence type="ECO:0000313" key="10">
    <source>
        <dbReference type="EMBL" id="RKT47543.1"/>
    </source>
</evidence>
<dbReference type="GO" id="GO:0005886">
    <property type="term" value="C:plasma membrane"/>
    <property type="evidence" value="ECO:0007669"/>
    <property type="project" value="UniProtKB-SubCell"/>
</dbReference>
<dbReference type="GO" id="GO:0010041">
    <property type="term" value="P:response to iron(III) ion"/>
    <property type="evidence" value="ECO:0007669"/>
    <property type="project" value="TreeGrafter"/>
</dbReference>
<dbReference type="InterPro" id="IPR038731">
    <property type="entry name" value="RgtA/B/C-like"/>
</dbReference>
<feature type="transmembrane region" description="Helical" evidence="8">
    <location>
        <begin position="363"/>
        <end position="384"/>
    </location>
</feature>
<feature type="transmembrane region" description="Helical" evidence="8">
    <location>
        <begin position="114"/>
        <end position="135"/>
    </location>
</feature>
<feature type="transmembrane region" description="Helical" evidence="8">
    <location>
        <begin position="243"/>
        <end position="265"/>
    </location>
</feature>
<keyword evidence="3 10" id="KW-0328">Glycosyltransferase</keyword>
<keyword evidence="7 8" id="KW-0472">Membrane</keyword>
<proteinExistence type="predicted"/>
<dbReference type="PANTHER" id="PTHR33908">
    <property type="entry name" value="MANNOSYLTRANSFERASE YKCB-RELATED"/>
    <property type="match status" value="1"/>
</dbReference>
<evidence type="ECO:0000259" key="9">
    <source>
        <dbReference type="Pfam" id="PF13231"/>
    </source>
</evidence>
<feature type="transmembrane region" description="Helical" evidence="8">
    <location>
        <begin position="6"/>
        <end position="28"/>
    </location>
</feature>
<keyword evidence="2" id="KW-1003">Cell membrane</keyword>
<dbReference type="GO" id="GO:0009103">
    <property type="term" value="P:lipopolysaccharide biosynthetic process"/>
    <property type="evidence" value="ECO:0007669"/>
    <property type="project" value="UniProtKB-ARBA"/>
</dbReference>
<evidence type="ECO:0000256" key="7">
    <source>
        <dbReference type="ARBA" id="ARBA00023136"/>
    </source>
</evidence>
<evidence type="ECO:0000256" key="5">
    <source>
        <dbReference type="ARBA" id="ARBA00022692"/>
    </source>
</evidence>
<feature type="transmembrane region" description="Helical" evidence="8">
    <location>
        <begin position="167"/>
        <end position="185"/>
    </location>
</feature>
<evidence type="ECO:0000256" key="1">
    <source>
        <dbReference type="ARBA" id="ARBA00004651"/>
    </source>
</evidence>
<feature type="transmembrane region" description="Helical" evidence="8">
    <location>
        <begin position="391"/>
        <end position="412"/>
    </location>
</feature>
<keyword evidence="6 8" id="KW-1133">Transmembrane helix</keyword>
<feature type="transmembrane region" description="Helical" evidence="8">
    <location>
        <begin position="307"/>
        <end position="325"/>
    </location>
</feature>
<feature type="transmembrane region" description="Helical" evidence="8">
    <location>
        <begin position="197"/>
        <end position="223"/>
    </location>
</feature>
<dbReference type="PANTHER" id="PTHR33908:SF3">
    <property type="entry name" value="UNDECAPRENYL PHOSPHATE-ALPHA-4-AMINO-4-DEOXY-L-ARABINOSE ARABINOSYL TRANSFERASE"/>
    <property type="match status" value="1"/>
</dbReference>
<keyword evidence="4 10" id="KW-0808">Transferase</keyword>
<evidence type="ECO:0000256" key="3">
    <source>
        <dbReference type="ARBA" id="ARBA00022676"/>
    </source>
</evidence>
<evidence type="ECO:0000256" key="2">
    <source>
        <dbReference type="ARBA" id="ARBA00022475"/>
    </source>
</evidence>
<dbReference type="InterPro" id="IPR050297">
    <property type="entry name" value="LipidA_mod_glycosyltrf_83"/>
</dbReference>
<feature type="domain" description="Glycosyltransferase RgtA/B/C/D-like" evidence="9">
    <location>
        <begin position="93"/>
        <end position="238"/>
    </location>
</feature>
<comment type="subcellular location">
    <subcellularLocation>
        <location evidence="1">Cell membrane</location>
        <topology evidence="1">Multi-pass membrane protein</topology>
    </subcellularLocation>
</comment>
<reference evidence="10 11" key="1">
    <citation type="submission" date="2018-10" db="EMBL/GenBank/DDBJ databases">
        <title>Genomic Encyclopedia of Archaeal and Bacterial Type Strains, Phase II (KMG-II): from individual species to whole genera.</title>
        <authorList>
            <person name="Goeker M."/>
        </authorList>
    </citation>
    <scope>NUCLEOTIDE SEQUENCE [LARGE SCALE GENOMIC DNA]</scope>
    <source>
        <strain evidence="10 11">DSM 235</strain>
    </source>
</reference>
<feature type="transmembrane region" description="Helical" evidence="8">
    <location>
        <begin position="141"/>
        <end position="160"/>
    </location>
</feature>
<keyword evidence="5 8" id="KW-0812">Transmembrane</keyword>
<evidence type="ECO:0000256" key="8">
    <source>
        <dbReference type="SAM" id="Phobius"/>
    </source>
</evidence>
<evidence type="ECO:0000313" key="11">
    <source>
        <dbReference type="Proteomes" id="UP000274556"/>
    </source>
</evidence>
<protein>
    <submittedName>
        <fullName evidence="10">Dolichyl-phosphate-mannose-protein mannosyltransferase</fullName>
    </submittedName>
</protein>
<dbReference type="Pfam" id="PF13231">
    <property type="entry name" value="PMT_2"/>
    <property type="match status" value="1"/>
</dbReference>
<dbReference type="RefSeq" id="WP_147431223.1">
    <property type="nucleotide sequence ID" value="NZ_RBXL01000001.1"/>
</dbReference>
<dbReference type="AlphaFoldDB" id="A0A495VG33"/>
<sequence length="516" mass="56636">MSLSPVQARFWTLGVVILLMLVTGFRLIGLDHLPVWHDEVFTLVRVFGHPADLWEMLFSGRLLTPDEILVFQRPDPSKGWDETLRALVEHPEHAPLYYLVGRWAAMLPLDPVTALRGTSAAFGLLLPLAAFWLMRELFGRGPVPWVAAAVVAFSPLHLLYAQEARQYALWTLLVLASSAALQRALDRNRPRDWWLYGLMMALGLYSHLLFALMVPVHAAYIVLGAMQGSACRSRLRDLPVRSWLLAVIAAGVLFLPWIFALVSGFGDAVNHTQWMERAVGAQRNLLAWGGHITRAFLDVSPHADPPTLSLLLLAPIAVGLSLYLSRAPRPRMWLLVLIALVYLGVVLGPDLLLGGSRSQHVRYGLPAVLALQLMVAWGIGSALVRSDGIRVLAAAALALIMVFGALSQWRILQAETWWTKHFSASNPEVARLVNALDRPLVAVSPSGVAVGELVSLAYHLDDRVRIWGHGDPGAPVTLPGGFGSLVLLLPSAEFLAAIGPERVAEPIAGTWQWFLE</sequence>
<organism evidence="10 11">
    <name type="scientific">Thiocapsa rosea</name>
    <dbReference type="NCBI Taxonomy" id="69360"/>
    <lineage>
        <taxon>Bacteria</taxon>
        <taxon>Pseudomonadati</taxon>
        <taxon>Pseudomonadota</taxon>
        <taxon>Gammaproteobacteria</taxon>
        <taxon>Chromatiales</taxon>
        <taxon>Chromatiaceae</taxon>
        <taxon>Thiocapsa</taxon>
    </lineage>
</organism>
<name>A0A495VG33_9GAMM</name>
<dbReference type="GO" id="GO:0016763">
    <property type="term" value="F:pentosyltransferase activity"/>
    <property type="evidence" value="ECO:0007669"/>
    <property type="project" value="TreeGrafter"/>
</dbReference>
<dbReference type="Proteomes" id="UP000274556">
    <property type="component" value="Unassembled WGS sequence"/>
</dbReference>
<evidence type="ECO:0000256" key="6">
    <source>
        <dbReference type="ARBA" id="ARBA00022989"/>
    </source>
</evidence>
<accession>A0A495VG33</accession>
<comment type="caution">
    <text evidence="10">The sequence shown here is derived from an EMBL/GenBank/DDBJ whole genome shotgun (WGS) entry which is preliminary data.</text>
</comment>
<keyword evidence="11" id="KW-1185">Reference proteome</keyword>
<feature type="transmembrane region" description="Helical" evidence="8">
    <location>
        <begin position="332"/>
        <end position="351"/>
    </location>
</feature>
<dbReference type="EMBL" id="RBXL01000001">
    <property type="protein sequence ID" value="RKT47543.1"/>
    <property type="molecule type" value="Genomic_DNA"/>
</dbReference>